<proteinExistence type="inferred from homology"/>
<comment type="caution">
    <text evidence="6">The sequence shown here is derived from an EMBL/GenBank/DDBJ whole genome shotgun (WGS) entry which is preliminary data.</text>
</comment>
<gene>
    <name evidence="6" type="ORF">WMO24_00440</name>
</gene>
<dbReference type="CDD" id="cd05466">
    <property type="entry name" value="PBP2_LTTR_substrate"/>
    <property type="match status" value="1"/>
</dbReference>
<keyword evidence="4" id="KW-0804">Transcription</keyword>
<dbReference type="SUPFAM" id="SSF46785">
    <property type="entry name" value="Winged helix' DNA-binding domain"/>
    <property type="match status" value="1"/>
</dbReference>
<dbReference type="Gene3D" id="1.10.10.10">
    <property type="entry name" value="Winged helix-like DNA-binding domain superfamily/Winged helix DNA-binding domain"/>
    <property type="match status" value="1"/>
</dbReference>
<comment type="similarity">
    <text evidence="1">Belongs to the LysR transcriptional regulatory family.</text>
</comment>
<evidence type="ECO:0000256" key="2">
    <source>
        <dbReference type="ARBA" id="ARBA00023015"/>
    </source>
</evidence>
<dbReference type="InterPro" id="IPR036388">
    <property type="entry name" value="WH-like_DNA-bd_sf"/>
</dbReference>
<dbReference type="PRINTS" id="PR00039">
    <property type="entry name" value="HTHLYSR"/>
</dbReference>
<dbReference type="EMBL" id="JBBMFA010000019">
    <property type="protein sequence ID" value="MEQ2518918.1"/>
    <property type="molecule type" value="Genomic_DNA"/>
</dbReference>
<organism evidence="6 7">
    <name type="scientific">Ruthenibacterium intestinale</name>
    <dbReference type="NCBI Taxonomy" id="3133163"/>
    <lineage>
        <taxon>Bacteria</taxon>
        <taxon>Bacillati</taxon>
        <taxon>Bacillota</taxon>
        <taxon>Clostridia</taxon>
        <taxon>Eubacteriales</taxon>
        <taxon>Oscillospiraceae</taxon>
        <taxon>Ruthenibacterium</taxon>
    </lineage>
</organism>
<evidence type="ECO:0000256" key="1">
    <source>
        <dbReference type="ARBA" id="ARBA00009437"/>
    </source>
</evidence>
<evidence type="ECO:0000256" key="4">
    <source>
        <dbReference type="ARBA" id="ARBA00023163"/>
    </source>
</evidence>
<dbReference type="PROSITE" id="PS50931">
    <property type="entry name" value="HTH_LYSR"/>
    <property type="match status" value="1"/>
</dbReference>
<evidence type="ECO:0000313" key="6">
    <source>
        <dbReference type="EMBL" id="MEQ2518918.1"/>
    </source>
</evidence>
<dbReference type="SUPFAM" id="SSF53850">
    <property type="entry name" value="Periplasmic binding protein-like II"/>
    <property type="match status" value="1"/>
</dbReference>
<keyword evidence="3" id="KW-0238">DNA-binding</keyword>
<keyword evidence="2" id="KW-0805">Transcription regulation</keyword>
<accession>A0ABV1GB01</accession>
<name>A0ABV1GB01_9FIRM</name>
<protein>
    <submittedName>
        <fullName evidence="6">LysR family transcriptional regulator</fullName>
    </submittedName>
</protein>
<evidence type="ECO:0000259" key="5">
    <source>
        <dbReference type="PROSITE" id="PS50931"/>
    </source>
</evidence>
<dbReference type="RefSeq" id="WP_349214077.1">
    <property type="nucleotide sequence ID" value="NZ_JBBMFA010000019.1"/>
</dbReference>
<dbReference type="InterPro" id="IPR000847">
    <property type="entry name" value="LysR_HTH_N"/>
</dbReference>
<keyword evidence="7" id="KW-1185">Reference proteome</keyword>
<feature type="domain" description="HTH lysR-type" evidence="5">
    <location>
        <begin position="1"/>
        <end position="58"/>
    </location>
</feature>
<sequence>MDLTQMRYAVEIAQCGSISKAAKKLYMGQPNLSKALRELEEELGRPLFRRTAQGIEPTRAGEEFLVYARKILSQVESLKALYQPQGQTEVQLSLCVPRASYVASAFCQWAQGHANGHFRLQYREANASDTIQTVFTGDAQLGIVRYHTERADYFEGLAAAKGLHLAPLWDFHMVALMHKSHPLAPIADISPSRLAEYPEVLHGDITATSPEDVSPTAQDSQSGSHILVYDRAAQFDVLRSVRGSFMWVSPMPAEVLEREQLVQRPCSSGWVYRDAAIWRGHLPDAASGFLDTVHEKINALMQV</sequence>
<dbReference type="PANTHER" id="PTHR30346">
    <property type="entry name" value="TRANSCRIPTIONAL DUAL REGULATOR HCAR-RELATED"/>
    <property type="match status" value="1"/>
</dbReference>
<evidence type="ECO:0000256" key="3">
    <source>
        <dbReference type="ARBA" id="ARBA00023125"/>
    </source>
</evidence>
<dbReference type="Pfam" id="PF00126">
    <property type="entry name" value="HTH_1"/>
    <property type="match status" value="1"/>
</dbReference>
<dbReference type="Gene3D" id="3.40.190.290">
    <property type="match status" value="1"/>
</dbReference>
<dbReference type="InterPro" id="IPR036390">
    <property type="entry name" value="WH_DNA-bd_sf"/>
</dbReference>
<dbReference type="Proteomes" id="UP001477672">
    <property type="component" value="Unassembled WGS sequence"/>
</dbReference>
<evidence type="ECO:0000313" key="7">
    <source>
        <dbReference type="Proteomes" id="UP001477672"/>
    </source>
</evidence>
<dbReference type="PANTHER" id="PTHR30346:SF28">
    <property type="entry name" value="HTH-TYPE TRANSCRIPTIONAL REGULATOR CYNR"/>
    <property type="match status" value="1"/>
</dbReference>
<reference evidence="6 7" key="1">
    <citation type="submission" date="2024-03" db="EMBL/GenBank/DDBJ databases">
        <title>Human intestinal bacterial collection.</title>
        <authorList>
            <person name="Pauvert C."/>
            <person name="Hitch T.C.A."/>
            <person name="Clavel T."/>
        </authorList>
    </citation>
    <scope>NUCLEOTIDE SEQUENCE [LARGE SCALE GENOMIC DNA]</scope>
    <source>
        <strain evidence="6 7">CLA-JM-H11</strain>
    </source>
</reference>